<evidence type="ECO:0000256" key="8">
    <source>
        <dbReference type="ARBA" id="ARBA00023170"/>
    </source>
</evidence>
<name>A0ABM3UMC6_MUSDO</name>
<keyword evidence="4 10" id="KW-0812">Transmembrane</keyword>
<dbReference type="Pfam" id="PF02949">
    <property type="entry name" value="7tm_6"/>
    <property type="match status" value="1"/>
</dbReference>
<keyword evidence="9 10" id="KW-0807">Transducer</keyword>
<reference evidence="12" key="1">
    <citation type="submission" date="2025-08" db="UniProtKB">
        <authorList>
            <consortium name="RefSeq"/>
        </authorList>
    </citation>
    <scope>IDENTIFICATION</scope>
    <source>
        <strain evidence="12">Aabys</strain>
        <tissue evidence="12">Whole body</tissue>
    </source>
</reference>
<feature type="transmembrane region" description="Helical" evidence="10">
    <location>
        <begin position="42"/>
        <end position="61"/>
    </location>
</feature>
<dbReference type="Proteomes" id="UP001652621">
    <property type="component" value="Unplaced"/>
</dbReference>
<comment type="subcellular location">
    <subcellularLocation>
        <location evidence="1 10">Cell membrane</location>
        <topology evidence="1 10">Multi-pass membrane protein</topology>
    </subcellularLocation>
</comment>
<dbReference type="GeneID" id="105262345"/>
<keyword evidence="6 10" id="KW-1133">Transmembrane helix</keyword>
<evidence type="ECO:0000313" key="11">
    <source>
        <dbReference type="Proteomes" id="UP001652621"/>
    </source>
</evidence>
<gene>
    <name evidence="12" type="primary">LOC105262345</name>
</gene>
<evidence type="ECO:0000313" key="12">
    <source>
        <dbReference type="RefSeq" id="XP_058974685.1"/>
    </source>
</evidence>
<dbReference type="PANTHER" id="PTHR21137:SF35">
    <property type="entry name" value="ODORANT RECEPTOR 19A-RELATED"/>
    <property type="match status" value="1"/>
</dbReference>
<keyword evidence="5 10" id="KW-0552">Olfaction</keyword>
<protein>
    <recommendedName>
        <fullName evidence="10">Odorant receptor</fullName>
    </recommendedName>
</protein>
<evidence type="ECO:0000256" key="3">
    <source>
        <dbReference type="ARBA" id="ARBA00022606"/>
    </source>
</evidence>
<proteinExistence type="inferred from homology"/>
<feature type="transmembrane region" description="Helical" evidence="10">
    <location>
        <begin position="298"/>
        <end position="316"/>
    </location>
</feature>
<comment type="caution">
    <text evidence="10">Lacks conserved residue(s) required for the propagation of feature annotation.</text>
</comment>
<evidence type="ECO:0000256" key="6">
    <source>
        <dbReference type="ARBA" id="ARBA00022989"/>
    </source>
</evidence>
<feature type="transmembrane region" description="Helical" evidence="10">
    <location>
        <begin position="73"/>
        <end position="101"/>
    </location>
</feature>
<dbReference type="InterPro" id="IPR004117">
    <property type="entry name" value="7tm6_olfct_rcpt"/>
</dbReference>
<organism evidence="11 12">
    <name type="scientific">Musca domestica</name>
    <name type="common">House fly</name>
    <dbReference type="NCBI Taxonomy" id="7370"/>
    <lineage>
        <taxon>Eukaryota</taxon>
        <taxon>Metazoa</taxon>
        <taxon>Ecdysozoa</taxon>
        <taxon>Arthropoda</taxon>
        <taxon>Hexapoda</taxon>
        <taxon>Insecta</taxon>
        <taxon>Pterygota</taxon>
        <taxon>Neoptera</taxon>
        <taxon>Endopterygota</taxon>
        <taxon>Diptera</taxon>
        <taxon>Brachycera</taxon>
        <taxon>Muscomorpha</taxon>
        <taxon>Muscoidea</taxon>
        <taxon>Muscidae</taxon>
        <taxon>Musca</taxon>
    </lineage>
</organism>
<keyword evidence="2" id="KW-1003">Cell membrane</keyword>
<evidence type="ECO:0000256" key="10">
    <source>
        <dbReference type="RuleBase" id="RU351113"/>
    </source>
</evidence>
<dbReference type="PANTHER" id="PTHR21137">
    <property type="entry name" value="ODORANT RECEPTOR"/>
    <property type="match status" value="1"/>
</dbReference>
<evidence type="ECO:0000256" key="4">
    <source>
        <dbReference type="ARBA" id="ARBA00022692"/>
    </source>
</evidence>
<feature type="transmembrane region" description="Helical" evidence="10">
    <location>
        <begin position="207"/>
        <end position="224"/>
    </location>
</feature>
<keyword evidence="8 10" id="KW-0675">Receptor</keyword>
<comment type="similarity">
    <text evidence="10">Belongs to the insect chemoreceptor superfamily. Heteromeric odorant receptor channel (TC 1.A.69) family.</text>
</comment>
<evidence type="ECO:0000256" key="5">
    <source>
        <dbReference type="ARBA" id="ARBA00022725"/>
    </source>
</evidence>
<evidence type="ECO:0000256" key="9">
    <source>
        <dbReference type="ARBA" id="ARBA00023224"/>
    </source>
</evidence>
<keyword evidence="11" id="KW-1185">Reference proteome</keyword>
<keyword evidence="7 10" id="KW-0472">Membrane</keyword>
<sequence>MLGKKKTVKISKKVATKQALTNLYICFRVMGIHVTKNHPHLYIIYVIVIHSLTTVFTPISFTTSYFRKTDQDFNVGVFLTSIQAVINVYGCAIKILLLIYYKTKLEAAEKLMDKMDQHCRAEDEIQELFNIRDLGRKIVLGYITAYWTYTTMTYISALVSGVPSYSINLFFLDWKRSKREFYLASFLEYVLVTWTCLQQVANDSYGTIYVCILRGHVRVLLLRIRKMGRKVDQTADQNLEELKSCIKDHKDLSELYNIISPVISRTIFLQFSITAVILGITLINIAVFAATITAMAASGFYVIAVSVEIFPLCYYANCLLYDSDTLATEIFHSAWIDQDRRYRKLLIFFIQRTQKSMELWAGKIFPINLNSFISIAKFSFSLYTLIKQMGIKERLGL</sequence>
<evidence type="ECO:0000256" key="1">
    <source>
        <dbReference type="ARBA" id="ARBA00004651"/>
    </source>
</evidence>
<dbReference type="RefSeq" id="XP_058974685.1">
    <property type="nucleotide sequence ID" value="XM_059118702.1"/>
</dbReference>
<keyword evidence="3 10" id="KW-0716">Sensory transduction</keyword>
<accession>A0ABM3UMC6</accession>
<evidence type="ECO:0000256" key="2">
    <source>
        <dbReference type="ARBA" id="ARBA00022475"/>
    </source>
</evidence>
<evidence type="ECO:0000256" key="7">
    <source>
        <dbReference type="ARBA" id="ARBA00023136"/>
    </source>
</evidence>
<feature type="transmembrane region" description="Helical" evidence="10">
    <location>
        <begin position="267"/>
        <end position="292"/>
    </location>
</feature>